<comment type="similarity">
    <text evidence="2">Belongs to the RRG7 family.</text>
</comment>
<evidence type="ECO:0000313" key="5">
    <source>
        <dbReference type="EMBL" id="CAK7911796.1"/>
    </source>
</evidence>
<dbReference type="PANTHER" id="PTHR28133">
    <property type="entry name" value="REQUIRED FOR RESPIRATORY GROWTH PROTEIN 7, MITOCHONDRIAL"/>
    <property type="match status" value="1"/>
</dbReference>
<protein>
    <recommendedName>
        <fullName evidence="3">Required for respiratory growth protein 7, mitochondrial</fullName>
    </recommendedName>
</protein>
<dbReference type="InterPro" id="IPR018828">
    <property type="entry name" value="RRG7"/>
</dbReference>
<evidence type="ECO:0000256" key="1">
    <source>
        <dbReference type="ARBA" id="ARBA00004173"/>
    </source>
</evidence>
<evidence type="ECO:0000313" key="6">
    <source>
        <dbReference type="Proteomes" id="UP001497600"/>
    </source>
</evidence>
<keyword evidence="6" id="KW-1185">Reference proteome</keyword>
<evidence type="ECO:0000256" key="4">
    <source>
        <dbReference type="ARBA" id="ARBA00023128"/>
    </source>
</evidence>
<accession>A0ABP0EEP0</accession>
<gene>
    <name evidence="5" type="ORF">CAAN4_F04082</name>
</gene>
<comment type="subcellular location">
    <subcellularLocation>
        <location evidence="1">Mitochondrion</location>
    </subcellularLocation>
</comment>
<dbReference type="Pfam" id="PF10356">
    <property type="entry name" value="RRG7"/>
    <property type="match status" value="1"/>
</dbReference>
<evidence type="ECO:0000256" key="3">
    <source>
        <dbReference type="ARBA" id="ARBA00014638"/>
    </source>
</evidence>
<dbReference type="EMBL" id="OZ004258">
    <property type="protein sequence ID" value="CAK7911796.1"/>
    <property type="molecule type" value="Genomic_DNA"/>
</dbReference>
<reference evidence="5 6" key="1">
    <citation type="submission" date="2024-01" db="EMBL/GenBank/DDBJ databases">
        <authorList>
            <consortium name="Genoscope - CEA"/>
            <person name="William W."/>
        </authorList>
    </citation>
    <scope>NUCLEOTIDE SEQUENCE [LARGE SCALE GENOMIC DNA]</scope>
    <source>
        <strain evidence="5 6">29B2s-10</strain>
    </source>
</reference>
<dbReference type="PANTHER" id="PTHR28133:SF1">
    <property type="entry name" value="REQUIRED FOR RESPIRATORY GROWTH PROTEIN 7, MITOCHONDRIAL"/>
    <property type="match status" value="1"/>
</dbReference>
<name>A0ABP0EEP0_9ASCO</name>
<sequence>MLSFYGRHLRRYASLAVHKSPSTFSASSTPSVVKLSDPLSKLSTVSNCKTYLEYVRDKQINIHSSACQGTLYELLAGSQLSHLLNLYDLSWTGGAHDQGIDLLGSWDLSKFWNHVVAKGDITPKTKIPQTKINGSPVRPMLRASIEYQRLVNPTKITKTATSIETLTALVQCKNIKRDISPAIIREMAGIYHFHVKNSKDMKRTFMFLVGANNLTKQGRVQFDSSNCPLVFCKVLPLRLIEGKDAYDIDNWTGGNMESFYCNQFARAMLSGLQLEQQVQQTIRDQ</sequence>
<dbReference type="Proteomes" id="UP001497600">
    <property type="component" value="Chromosome F"/>
</dbReference>
<keyword evidence="4" id="KW-0496">Mitochondrion</keyword>
<proteinExistence type="inferred from homology"/>
<evidence type="ECO:0000256" key="2">
    <source>
        <dbReference type="ARBA" id="ARBA00009554"/>
    </source>
</evidence>
<organism evidence="5 6">
    <name type="scientific">[Candida] anglica</name>
    <dbReference type="NCBI Taxonomy" id="148631"/>
    <lineage>
        <taxon>Eukaryota</taxon>
        <taxon>Fungi</taxon>
        <taxon>Dikarya</taxon>
        <taxon>Ascomycota</taxon>
        <taxon>Saccharomycotina</taxon>
        <taxon>Pichiomycetes</taxon>
        <taxon>Debaryomycetaceae</taxon>
        <taxon>Kurtzmaniella</taxon>
    </lineage>
</organism>